<reference evidence="3 4" key="1">
    <citation type="submission" date="2016-07" db="EMBL/GenBank/DDBJ databases">
        <title>Pervasive Adenine N6-methylation of Active Genes in Fungi.</title>
        <authorList>
            <consortium name="DOE Joint Genome Institute"/>
            <person name="Mondo S.J."/>
            <person name="Dannebaum R.O."/>
            <person name="Kuo R.C."/>
            <person name="Labutti K."/>
            <person name="Haridas S."/>
            <person name="Kuo A."/>
            <person name="Salamov A."/>
            <person name="Ahrendt S.R."/>
            <person name="Lipzen A."/>
            <person name="Sullivan W."/>
            <person name="Andreopoulos W.B."/>
            <person name="Clum A."/>
            <person name="Lindquist E."/>
            <person name="Daum C."/>
            <person name="Ramamoorthy G.K."/>
            <person name="Gryganskyi A."/>
            <person name="Culley D."/>
            <person name="Magnuson J.K."/>
            <person name="James T.Y."/>
            <person name="O'Malley M.A."/>
            <person name="Stajich J.E."/>
            <person name="Spatafora J.W."/>
            <person name="Visel A."/>
            <person name="Grigoriev I.V."/>
        </authorList>
    </citation>
    <scope>NUCLEOTIDE SEQUENCE [LARGE SCALE GENOMIC DNA]</scope>
    <source>
        <strain evidence="3 4">JEL800</strain>
    </source>
</reference>
<feature type="transmembrane region" description="Helical" evidence="2">
    <location>
        <begin position="124"/>
        <end position="144"/>
    </location>
</feature>
<keyword evidence="2" id="KW-1133">Transmembrane helix</keyword>
<comment type="caution">
    <text evidence="3">The sequence shown here is derived from an EMBL/GenBank/DDBJ whole genome shotgun (WGS) entry which is preliminary data.</text>
</comment>
<gene>
    <name evidence="3" type="ORF">BCR33DRAFT_736264</name>
</gene>
<dbReference type="EMBL" id="MCGO01000014">
    <property type="protein sequence ID" value="ORY47466.1"/>
    <property type="molecule type" value="Genomic_DNA"/>
</dbReference>
<keyword evidence="2" id="KW-0812">Transmembrane</keyword>
<evidence type="ECO:0000313" key="3">
    <source>
        <dbReference type="EMBL" id="ORY47466.1"/>
    </source>
</evidence>
<protein>
    <submittedName>
        <fullName evidence="3">Uncharacterized protein</fullName>
    </submittedName>
</protein>
<evidence type="ECO:0000313" key="4">
    <source>
        <dbReference type="Proteomes" id="UP000193642"/>
    </source>
</evidence>
<keyword evidence="2" id="KW-0472">Membrane</keyword>
<keyword evidence="4" id="KW-1185">Reference proteome</keyword>
<sequence>MMNHLKQTDPHSRDNSNQSHTDFPMVYSTNISTLDLGFIHSAAALSWGGPFLHTVLKRVSIVSYLFTGWINPFKFFAFALSQYFFLVSAMKYSVLQWLGDNVSVVIRIIVSISSFALKTAGFCYYFYYTGVGILATCIVLMLVLETVVTDLRTWMDTRLGIMETWEIEEYNGEAVLEVEE</sequence>
<name>A0A1Y2CKE9_9FUNG</name>
<feature type="compositionally biased region" description="Basic and acidic residues" evidence="1">
    <location>
        <begin position="1"/>
        <end position="14"/>
    </location>
</feature>
<accession>A0A1Y2CKE9</accession>
<evidence type="ECO:0000256" key="2">
    <source>
        <dbReference type="SAM" id="Phobius"/>
    </source>
</evidence>
<dbReference type="Proteomes" id="UP000193642">
    <property type="component" value="Unassembled WGS sequence"/>
</dbReference>
<feature type="transmembrane region" description="Helical" evidence="2">
    <location>
        <begin position="61"/>
        <end position="85"/>
    </location>
</feature>
<organism evidence="3 4">
    <name type="scientific">Rhizoclosmatium globosum</name>
    <dbReference type="NCBI Taxonomy" id="329046"/>
    <lineage>
        <taxon>Eukaryota</taxon>
        <taxon>Fungi</taxon>
        <taxon>Fungi incertae sedis</taxon>
        <taxon>Chytridiomycota</taxon>
        <taxon>Chytridiomycota incertae sedis</taxon>
        <taxon>Chytridiomycetes</taxon>
        <taxon>Chytridiales</taxon>
        <taxon>Chytriomycetaceae</taxon>
        <taxon>Rhizoclosmatium</taxon>
    </lineage>
</organism>
<proteinExistence type="predicted"/>
<feature type="region of interest" description="Disordered" evidence="1">
    <location>
        <begin position="1"/>
        <end position="20"/>
    </location>
</feature>
<dbReference type="AlphaFoldDB" id="A0A1Y2CKE9"/>
<feature type="transmembrane region" description="Helical" evidence="2">
    <location>
        <begin position="97"/>
        <end position="117"/>
    </location>
</feature>
<evidence type="ECO:0000256" key="1">
    <source>
        <dbReference type="SAM" id="MobiDB-lite"/>
    </source>
</evidence>